<keyword evidence="2" id="KW-0677">Repeat</keyword>
<accession>A0A6I9Z2L2</accession>
<keyword evidence="7" id="KW-1185">Reference proteome</keyword>
<dbReference type="GeneID" id="106556400"/>
<protein>
    <recommendedName>
        <fullName evidence="5">Ankyrin repeat domain-containing protein 1</fullName>
    </recommendedName>
</protein>
<feature type="non-terminal residue" evidence="8">
    <location>
        <position position="1"/>
    </location>
</feature>
<feature type="repeat" description="ANK" evidence="6">
    <location>
        <begin position="1"/>
        <end position="33"/>
    </location>
</feature>
<evidence type="ECO:0000313" key="7">
    <source>
        <dbReference type="Proteomes" id="UP000504617"/>
    </source>
</evidence>
<dbReference type="SUPFAM" id="SSF48403">
    <property type="entry name" value="Ankyrin repeat"/>
    <property type="match status" value="1"/>
</dbReference>
<dbReference type="GO" id="GO:0005737">
    <property type="term" value="C:cytoplasm"/>
    <property type="evidence" value="ECO:0007669"/>
    <property type="project" value="UniProtKB-ARBA"/>
</dbReference>
<gene>
    <name evidence="8" type="primary">LOC106556400</name>
</gene>
<dbReference type="Pfam" id="PF12796">
    <property type="entry name" value="Ank_2"/>
    <property type="match status" value="1"/>
</dbReference>
<dbReference type="AlphaFoldDB" id="A0A6I9Z2L2"/>
<evidence type="ECO:0000256" key="6">
    <source>
        <dbReference type="PROSITE-ProRule" id="PRU00023"/>
    </source>
</evidence>
<organism evidence="7 8">
    <name type="scientific">Thamnophis sirtalis</name>
    <dbReference type="NCBI Taxonomy" id="35019"/>
    <lineage>
        <taxon>Eukaryota</taxon>
        <taxon>Metazoa</taxon>
        <taxon>Chordata</taxon>
        <taxon>Craniata</taxon>
        <taxon>Vertebrata</taxon>
        <taxon>Euteleostomi</taxon>
        <taxon>Lepidosauria</taxon>
        <taxon>Squamata</taxon>
        <taxon>Bifurcata</taxon>
        <taxon>Unidentata</taxon>
        <taxon>Episquamata</taxon>
        <taxon>Toxicofera</taxon>
        <taxon>Serpentes</taxon>
        <taxon>Colubroidea</taxon>
        <taxon>Colubridae</taxon>
        <taxon>Natricinae</taxon>
        <taxon>Thamnophis</taxon>
    </lineage>
</organism>
<keyword evidence="3 6" id="KW-0040">ANK repeat</keyword>
<dbReference type="SMART" id="SM00248">
    <property type="entry name" value="ANK"/>
    <property type="match status" value="2"/>
</dbReference>
<dbReference type="InterPro" id="IPR036770">
    <property type="entry name" value="Ankyrin_rpt-contain_sf"/>
</dbReference>
<evidence type="ECO:0000256" key="5">
    <source>
        <dbReference type="ARBA" id="ARBA00039564"/>
    </source>
</evidence>
<dbReference type="PROSITE" id="PS50088">
    <property type="entry name" value="ANK_REPEAT"/>
    <property type="match status" value="2"/>
</dbReference>
<dbReference type="RefSeq" id="XP_013930872.1">
    <property type="nucleotide sequence ID" value="XM_014075397.1"/>
</dbReference>
<dbReference type="PANTHER" id="PTHR24126">
    <property type="entry name" value="ANKYRIN REPEAT, PH AND SEC7 DOMAIN CONTAINING PROTEIN SECG-RELATED"/>
    <property type="match status" value="1"/>
</dbReference>
<sequence>LESTAIHWTCRGGNVEVLKFLLNKGINRNAKDKLLSSPLHVAVRTGQYECGEHLIACEADLNAKDREGKTPMDLVLQWQNGTKEVFNNLNAYKNSPIDTF</sequence>
<dbReference type="PANTHER" id="PTHR24126:SF7">
    <property type="entry name" value="ANKYRIN REPEAT DOMAIN-CONTAINING PROTEIN 1"/>
    <property type="match status" value="1"/>
</dbReference>
<name>A0A6I9Z2L2_9SAUR</name>
<dbReference type="PROSITE" id="PS50297">
    <property type="entry name" value="ANK_REP_REGION"/>
    <property type="match status" value="2"/>
</dbReference>
<dbReference type="Proteomes" id="UP000504617">
    <property type="component" value="Unplaced"/>
</dbReference>
<dbReference type="GO" id="GO:0006357">
    <property type="term" value="P:regulation of transcription by RNA polymerase II"/>
    <property type="evidence" value="ECO:0007669"/>
    <property type="project" value="TreeGrafter"/>
</dbReference>
<dbReference type="OrthoDB" id="426293at2759"/>
<feature type="repeat" description="ANK" evidence="6">
    <location>
        <begin position="34"/>
        <end position="66"/>
    </location>
</feature>
<comment type="subcellular location">
    <subcellularLocation>
        <location evidence="1">Nucleus</location>
    </subcellularLocation>
</comment>
<dbReference type="KEGG" id="tsr:106556400"/>
<evidence type="ECO:0000256" key="4">
    <source>
        <dbReference type="ARBA" id="ARBA00023242"/>
    </source>
</evidence>
<dbReference type="GO" id="GO:0061629">
    <property type="term" value="F:RNA polymerase II-specific DNA-binding transcription factor binding"/>
    <property type="evidence" value="ECO:0007669"/>
    <property type="project" value="TreeGrafter"/>
</dbReference>
<keyword evidence="4" id="KW-0539">Nucleus</keyword>
<dbReference type="GO" id="GO:0005634">
    <property type="term" value="C:nucleus"/>
    <property type="evidence" value="ECO:0007669"/>
    <property type="project" value="UniProtKB-SubCell"/>
</dbReference>
<evidence type="ECO:0000256" key="3">
    <source>
        <dbReference type="ARBA" id="ARBA00023043"/>
    </source>
</evidence>
<evidence type="ECO:0000313" key="8">
    <source>
        <dbReference type="RefSeq" id="XP_013930872.1"/>
    </source>
</evidence>
<dbReference type="InterPro" id="IPR002110">
    <property type="entry name" value="Ankyrin_rpt"/>
</dbReference>
<proteinExistence type="predicted"/>
<reference evidence="8" key="1">
    <citation type="submission" date="2025-08" db="UniProtKB">
        <authorList>
            <consortium name="RefSeq"/>
        </authorList>
    </citation>
    <scope>IDENTIFICATION</scope>
    <source>
        <tissue evidence="8">Skeletal muscle</tissue>
    </source>
</reference>
<evidence type="ECO:0000256" key="1">
    <source>
        <dbReference type="ARBA" id="ARBA00004123"/>
    </source>
</evidence>
<evidence type="ECO:0000256" key="2">
    <source>
        <dbReference type="ARBA" id="ARBA00022737"/>
    </source>
</evidence>
<dbReference type="Gene3D" id="1.25.40.20">
    <property type="entry name" value="Ankyrin repeat-containing domain"/>
    <property type="match status" value="1"/>
</dbReference>